<gene>
    <name evidence="3" type="ORF">KQ910_21750</name>
</gene>
<sequence>MWISLASAALSAYFGYAVAPADEPAVRGMLQGILTSLLIATPIVFFEVRRARINALGWMRRMPLAGYFLVKVLFYCVVIVAGLILSRLIMSIGSSDVIIFAPSFSNSVLFAIGMSVFGNLVVETGRLLGFGTLKNLLVGRYARPRREQKAFLLIDMKDSTGLAEKLGAIRFHELLNAFFRDVADAALECDAEIHKYVGDEAILTWPAGPALSEGDCLTCPFFARDFMVRNAARYRDRFGVVPEFRAALHCGEIVAGEIGDVRREIAYVGDTLNVAARLLEASKSLHRDVLVSAELLALVRLPAGLQAEPLPTLSIRGRAAPLAIAALSLRGGQDQV</sequence>
<proteinExistence type="predicted"/>
<protein>
    <submittedName>
        <fullName evidence="3">Adenylate/guanylate cyclase domain-containing protein</fullName>
    </submittedName>
</protein>
<dbReference type="Proteomes" id="UP000727907">
    <property type="component" value="Unassembled WGS sequence"/>
</dbReference>
<keyword evidence="1" id="KW-0472">Membrane</keyword>
<dbReference type="InterPro" id="IPR050697">
    <property type="entry name" value="Adenylyl/Guanylyl_Cyclase_3/4"/>
</dbReference>
<evidence type="ECO:0000313" key="4">
    <source>
        <dbReference type="Proteomes" id="UP000727907"/>
    </source>
</evidence>
<dbReference type="CDD" id="cd07302">
    <property type="entry name" value="CHD"/>
    <property type="match status" value="1"/>
</dbReference>
<dbReference type="PANTHER" id="PTHR43081:SF1">
    <property type="entry name" value="ADENYLATE CYCLASE, TERMINAL-DIFFERENTIATION SPECIFIC"/>
    <property type="match status" value="1"/>
</dbReference>
<keyword evidence="1" id="KW-0812">Transmembrane</keyword>
<dbReference type="PANTHER" id="PTHR43081">
    <property type="entry name" value="ADENYLATE CYCLASE, TERMINAL-DIFFERENTIATION SPECIFIC-RELATED"/>
    <property type="match status" value="1"/>
</dbReference>
<organism evidence="3 4">
    <name type="scientific">Reyranella humidisoli</name>
    <dbReference type="NCBI Taxonomy" id="2849149"/>
    <lineage>
        <taxon>Bacteria</taxon>
        <taxon>Pseudomonadati</taxon>
        <taxon>Pseudomonadota</taxon>
        <taxon>Alphaproteobacteria</taxon>
        <taxon>Hyphomicrobiales</taxon>
        <taxon>Reyranellaceae</taxon>
        <taxon>Reyranella</taxon>
    </lineage>
</organism>
<evidence type="ECO:0000259" key="2">
    <source>
        <dbReference type="PROSITE" id="PS50125"/>
    </source>
</evidence>
<evidence type="ECO:0000256" key="1">
    <source>
        <dbReference type="SAM" id="Phobius"/>
    </source>
</evidence>
<feature type="domain" description="Guanylate cyclase" evidence="2">
    <location>
        <begin position="150"/>
        <end position="279"/>
    </location>
</feature>
<comment type="caution">
    <text evidence="3">The sequence shown here is derived from an EMBL/GenBank/DDBJ whole genome shotgun (WGS) entry which is preliminary data.</text>
</comment>
<name>A0ABS6IP82_9HYPH</name>
<feature type="transmembrane region" description="Helical" evidence="1">
    <location>
        <begin position="68"/>
        <end position="92"/>
    </location>
</feature>
<evidence type="ECO:0000313" key="3">
    <source>
        <dbReference type="EMBL" id="MBU8876413.1"/>
    </source>
</evidence>
<dbReference type="EMBL" id="JAHOPB010000002">
    <property type="protein sequence ID" value="MBU8876413.1"/>
    <property type="molecule type" value="Genomic_DNA"/>
</dbReference>
<dbReference type="RefSeq" id="WP_216965191.1">
    <property type="nucleotide sequence ID" value="NZ_JAHOPB010000002.1"/>
</dbReference>
<feature type="transmembrane region" description="Helical" evidence="1">
    <location>
        <begin position="98"/>
        <end position="122"/>
    </location>
</feature>
<accession>A0ABS6IP82</accession>
<dbReference type="PROSITE" id="PS50125">
    <property type="entry name" value="GUANYLATE_CYCLASE_2"/>
    <property type="match status" value="1"/>
</dbReference>
<reference evidence="3 4" key="1">
    <citation type="submission" date="2021-06" db="EMBL/GenBank/DDBJ databases">
        <authorList>
            <person name="Lee D.H."/>
        </authorList>
    </citation>
    <scope>NUCLEOTIDE SEQUENCE [LARGE SCALE GENOMIC DNA]</scope>
    <source>
        <strain evidence="3 4">MMS21-HV4-11</strain>
    </source>
</reference>
<keyword evidence="1" id="KW-1133">Transmembrane helix</keyword>
<dbReference type="Pfam" id="PF00211">
    <property type="entry name" value="Guanylate_cyc"/>
    <property type="match status" value="1"/>
</dbReference>
<keyword evidence="4" id="KW-1185">Reference proteome</keyword>
<feature type="transmembrane region" description="Helical" evidence="1">
    <location>
        <begin position="30"/>
        <end position="48"/>
    </location>
</feature>
<dbReference type="InterPro" id="IPR001054">
    <property type="entry name" value="A/G_cyclase"/>
</dbReference>